<dbReference type="AlphaFoldDB" id="M3A1Z6"/>
<proteinExistence type="inferred from homology"/>
<dbReference type="Proteomes" id="UP000016932">
    <property type="component" value="Unassembled WGS sequence"/>
</dbReference>
<protein>
    <recommendedName>
        <fullName evidence="2">CN hydrolase domain-containing protein</fullName>
    </recommendedName>
</protein>
<organism evidence="3 4">
    <name type="scientific">Pseudocercospora fijiensis (strain CIRAD86)</name>
    <name type="common">Black leaf streak disease fungus</name>
    <name type="synonym">Mycosphaerella fijiensis</name>
    <dbReference type="NCBI Taxonomy" id="383855"/>
    <lineage>
        <taxon>Eukaryota</taxon>
        <taxon>Fungi</taxon>
        <taxon>Dikarya</taxon>
        <taxon>Ascomycota</taxon>
        <taxon>Pezizomycotina</taxon>
        <taxon>Dothideomycetes</taxon>
        <taxon>Dothideomycetidae</taxon>
        <taxon>Mycosphaerellales</taxon>
        <taxon>Mycosphaerellaceae</taxon>
        <taxon>Pseudocercospora</taxon>
    </lineage>
</organism>
<comment type="similarity">
    <text evidence="1">Belongs to the carbon-nitrogen hydrolase superfamily. Nitrilase family.</text>
</comment>
<sequence>YFIECYPPLKQVAALAQDAEQSVVVSRDLAGVQSACRQHSIAIVLGLSERVADGHTLFNSQVYISANGAIIGVHRKLQPTFVERVVWAQGGGLDEKSCPRCTGVRPLHKQFS</sequence>
<dbReference type="OrthoDB" id="10250282at2759"/>
<dbReference type="InterPro" id="IPR044149">
    <property type="entry name" value="Nitrilases_CHs"/>
</dbReference>
<dbReference type="GeneID" id="19330979"/>
<name>M3A1Z6_PSEFD</name>
<dbReference type="GO" id="GO:0003824">
    <property type="term" value="F:catalytic activity"/>
    <property type="evidence" value="ECO:0007669"/>
    <property type="project" value="InterPro"/>
</dbReference>
<evidence type="ECO:0000259" key="2">
    <source>
        <dbReference type="PROSITE" id="PS50263"/>
    </source>
</evidence>
<feature type="domain" description="CN hydrolase" evidence="2">
    <location>
        <begin position="1"/>
        <end position="112"/>
    </location>
</feature>
<dbReference type="Gene3D" id="3.60.110.10">
    <property type="entry name" value="Carbon-nitrogen hydrolase"/>
    <property type="match status" value="1"/>
</dbReference>
<evidence type="ECO:0000313" key="3">
    <source>
        <dbReference type="EMBL" id="EME85189.1"/>
    </source>
</evidence>
<accession>M3A1Z6</accession>
<keyword evidence="4" id="KW-1185">Reference proteome</keyword>
<reference evidence="3 4" key="1">
    <citation type="journal article" date="2012" name="PLoS Pathog.">
        <title>Diverse lifestyles and strategies of plant pathogenesis encoded in the genomes of eighteen Dothideomycetes fungi.</title>
        <authorList>
            <person name="Ohm R.A."/>
            <person name="Feau N."/>
            <person name="Henrissat B."/>
            <person name="Schoch C.L."/>
            <person name="Horwitz B.A."/>
            <person name="Barry K.W."/>
            <person name="Condon B.J."/>
            <person name="Copeland A.C."/>
            <person name="Dhillon B."/>
            <person name="Glaser F."/>
            <person name="Hesse C.N."/>
            <person name="Kosti I."/>
            <person name="LaButti K."/>
            <person name="Lindquist E.A."/>
            <person name="Lucas S."/>
            <person name="Salamov A.A."/>
            <person name="Bradshaw R.E."/>
            <person name="Ciuffetti L."/>
            <person name="Hamelin R.C."/>
            <person name="Kema G.H.J."/>
            <person name="Lawrence C."/>
            <person name="Scott J.A."/>
            <person name="Spatafora J.W."/>
            <person name="Turgeon B.G."/>
            <person name="de Wit P.J.G.M."/>
            <person name="Zhong S."/>
            <person name="Goodwin S.B."/>
            <person name="Grigoriev I.V."/>
        </authorList>
    </citation>
    <scope>NUCLEOTIDE SEQUENCE [LARGE SCALE GENOMIC DNA]</scope>
    <source>
        <strain evidence="3 4">CIRAD86</strain>
    </source>
</reference>
<dbReference type="Pfam" id="PF00795">
    <property type="entry name" value="CN_hydrolase"/>
    <property type="match status" value="1"/>
</dbReference>
<gene>
    <name evidence="3" type="ORF">MYCFIDRAFT_135382</name>
</gene>
<dbReference type="PANTHER" id="PTHR46044:SF1">
    <property type="entry name" value="CN HYDROLASE DOMAIN-CONTAINING PROTEIN"/>
    <property type="match status" value="1"/>
</dbReference>
<dbReference type="STRING" id="383855.M3A1Z6"/>
<dbReference type="PANTHER" id="PTHR46044">
    <property type="entry name" value="NITRILASE"/>
    <property type="match status" value="1"/>
</dbReference>
<dbReference type="SUPFAM" id="SSF56317">
    <property type="entry name" value="Carbon-nitrogen hydrolase"/>
    <property type="match status" value="1"/>
</dbReference>
<dbReference type="eggNOG" id="KOG0805">
    <property type="taxonomic scope" value="Eukaryota"/>
</dbReference>
<dbReference type="KEGG" id="pfj:MYCFIDRAFT_135382"/>
<dbReference type="VEuPathDB" id="FungiDB:MYCFIDRAFT_135382"/>
<dbReference type="PROSITE" id="PS50263">
    <property type="entry name" value="CN_HYDROLASE"/>
    <property type="match status" value="1"/>
</dbReference>
<evidence type="ECO:0000313" key="4">
    <source>
        <dbReference type="Proteomes" id="UP000016932"/>
    </source>
</evidence>
<dbReference type="InterPro" id="IPR036526">
    <property type="entry name" value="C-N_Hydrolase_sf"/>
</dbReference>
<dbReference type="HOGENOM" id="CLU_2151803_0_0_1"/>
<dbReference type="EMBL" id="KB446557">
    <property type="protein sequence ID" value="EME85189.1"/>
    <property type="molecule type" value="Genomic_DNA"/>
</dbReference>
<dbReference type="InterPro" id="IPR003010">
    <property type="entry name" value="C-N_Hydrolase"/>
</dbReference>
<evidence type="ECO:0000256" key="1">
    <source>
        <dbReference type="ARBA" id="ARBA00008129"/>
    </source>
</evidence>
<feature type="non-terminal residue" evidence="3">
    <location>
        <position position="1"/>
    </location>
</feature>
<dbReference type="RefSeq" id="XP_007925644.1">
    <property type="nucleotide sequence ID" value="XM_007927453.1"/>
</dbReference>